<comment type="caution">
    <text evidence="18">The sequence shown here is derived from an EMBL/GenBank/DDBJ whole genome shotgun (WGS) entry which is preliminary data.</text>
</comment>
<dbReference type="FunFam" id="1.20.930.60:FF:000002">
    <property type="entry name" value="Protein-glutamate O-methyltransferase C1393.13"/>
    <property type="match status" value="1"/>
</dbReference>
<evidence type="ECO:0000256" key="12">
    <source>
        <dbReference type="ARBA" id="ARBA00047986"/>
    </source>
</evidence>
<reference evidence="19" key="1">
    <citation type="journal article" date="2014" name="Genome Announc.">
        <title>Draft genome sequence of the formaldehyde-resistant fungus Byssochlamys spectabilis No. 5 (anamorph Paecilomyces variotii No. 5) (NBRC109023).</title>
        <authorList>
            <person name="Oka T."/>
            <person name="Ekino K."/>
            <person name="Fukuda K."/>
            <person name="Nomura Y."/>
        </authorList>
    </citation>
    <scope>NUCLEOTIDE SEQUENCE [LARGE SCALE GENOMIC DNA]</scope>
    <source>
        <strain evidence="19">No. 5 / NBRC 109023</strain>
    </source>
</reference>
<dbReference type="Gene3D" id="3.60.21.10">
    <property type="match status" value="1"/>
</dbReference>
<dbReference type="SUPFAM" id="SSF56300">
    <property type="entry name" value="Metallo-dependent phosphatases"/>
    <property type="match status" value="1"/>
</dbReference>
<dbReference type="InterPro" id="IPR041753">
    <property type="entry name" value="PP5_C"/>
</dbReference>
<dbReference type="PANTHER" id="PTHR45668:SF5">
    <property type="entry name" value="SERINE_THREONINE-PROTEIN PHOSPHATASE 5"/>
    <property type="match status" value="1"/>
</dbReference>
<evidence type="ECO:0000256" key="3">
    <source>
        <dbReference type="ARBA" id="ARBA00001967"/>
    </source>
</evidence>
<gene>
    <name evidence="18" type="ORF">PVAR5_0510</name>
</gene>
<dbReference type="PRINTS" id="PR00114">
    <property type="entry name" value="STPHPHTASE"/>
</dbReference>
<dbReference type="Gene3D" id="1.25.40.10">
    <property type="entry name" value="Tetratricopeptide repeat domain"/>
    <property type="match status" value="1"/>
</dbReference>
<name>V5FTK2_BYSSN</name>
<dbReference type="InterPro" id="IPR004843">
    <property type="entry name" value="Calcineurin-like_PHP"/>
</dbReference>
<keyword evidence="8 15" id="KW-0378">Hydrolase</keyword>
<dbReference type="Gene3D" id="3.40.50.10880">
    <property type="entry name" value="Uncharacterised protein PF01937, DUF89, domain 3"/>
    <property type="match status" value="1"/>
</dbReference>
<dbReference type="SMART" id="SM00156">
    <property type="entry name" value="PP2Ac"/>
    <property type="match status" value="1"/>
</dbReference>
<dbReference type="GO" id="GO:0046872">
    <property type="term" value="F:metal ion binding"/>
    <property type="evidence" value="ECO:0007669"/>
    <property type="project" value="UniProtKB-KW"/>
</dbReference>
<dbReference type="InterPro" id="IPR006186">
    <property type="entry name" value="Ser/Thr-sp_prot-phosphatase"/>
</dbReference>
<evidence type="ECO:0000313" key="19">
    <source>
        <dbReference type="Proteomes" id="UP000018001"/>
    </source>
</evidence>
<keyword evidence="16" id="KW-0175">Coiled coil</keyword>
<keyword evidence="9" id="KW-0802">TPR repeat</keyword>
<evidence type="ECO:0000256" key="14">
    <source>
        <dbReference type="ARBA" id="ARBA00059747"/>
    </source>
</evidence>
<evidence type="ECO:0000256" key="11">
    <source>
        <dbReference type="ARBA" id="ARBA00023242"/>
    </source>
</evidence>
<dbReference type="HOGENOM" id="CLU_012645_0_0_1"/>
<evidence type="ECO:0000256" key="13">
    <source>
        <dbReference type="ARBA" id="ARBA00048832"/>
    </source>
</evidence>
<dbReference type="PROSITE" id="PS00125">
    <property type="entry name" value="SER_THR_PHOSPHATASE"/>
    <property type="match status" value="1"/>
</dbReference>
<evidence type="ECO:0000256" key="1">
    <source>
        <dbReference type="ARBA" id="ARBA00001936"/>
    </source>
</evidence>
<protein>
    <recommendedName>
        <fullName evidence="15">Serine/threonine-protein phosphatase</fullName>
        <ecNumber evidence="15">3.1.3.16</ecNumber>
    </recommendedName>
</protein>
<dbReference type="GO" id="GO:0005634">
    <property type="term" value="C:nucleus"/>
    <property type="evidence" value="ECO:0007669"/>
    <property type="project" value="UniProtKB-SubCell"/>
</dbReference>
<evidence type="ECO:0000256" key="4">
    <source>
        <dbReference type="ARBA" id="ARBA00004123"/>
    </source>
</evidence>
<comment type="cofactor">
    <cofactor evidence="3">
        <name>Ni(2+)</name>
        <dbReference type="ChEBI" id="CHEBI:49786"/>
    </cofactor>
</comment>
<dbReference type="SUPFAM" id="SSF111321">
    <property type="entry name" value="AF1104-like"/>
    <property type="match status" value="1"/>
</dbReference>
<dbReference type="GO" id="GO:0004722">
    <property type="term" value="F:protein serine/threonine phosphatase activity"/>
    <property type="evidence" value="ECO:0007669"/>
    <property type="project" value="UniProtKB-EC"/>
</dbReference>
<dbReference type="InterPro" id="IPR011990">
    <property type="entry name" value="TPR-like_helical_dom_sf"/>
</dbReference>
<dbReference type="EMBL" id="BAUL01000010">
    <property type="protein sequence ID" value="GAD91927.1"/>
    <property type="molecule type" value="Genomic_DNA"/>
</dbReference>
<dbReference type="eggNOG" id="KOG0376">
    <property type="taxonomic scope" value="Eukaryota"/>
</dbReference>
<evidence type="ECO:0000313" key="18">
    <source>
        <dbReference type="EMBL" id="GAD91927.1"/>
    </source>
</evidence>
<comment type="cofactor">
    <cofactor evidence="2">
        <name>Mg(2+)</name>
        <dbReference type="ChEBI" id="CHEBI:18420"/>
    </cofactor>
</comment>
<evidence type="ECO:0000256" key="10">
    <source>
        <dbReference type="ARBA" id="ARBA00023211"/>
    </source>
</evidence>
<keyword evidence="19" id="KW-1185">Reference proteome</keyword>
<dbReference type="SMART" id="SM00028">
    <property type="entry name" value="TPR"/>
    <property type="match status" value="3"/>
</dbReference>
<dbReference type="InterPro" id="IPR051134">
    <property type="entry name" value="PPP_phosphatase"/>
</dbReference>
<dbReference type="InterPro" id="IPR029052">
    <property type="entry name" value="Metallo-depent_PP-like"/>
</dbReference>
<sequence length="978" mass="111176">MPSSDAEAATALKLQGNKAFQQHDWPTAVEFYTKAIEKYDKDPSFFSNRAQCHIKLEAYGYAVADATKAIELDPAYVKAYWRRALANTAILNSREALKDFKAVVKREPNNRDAKLKLAECEKLVRRIEFEKAIEVSDPPSAFEDLDIDSIVVDDSYDGVRLGNEMTQEFIDDMIQRFKNGKKIHRKYAFQIIKAVRDITYAEPTMVEVGVEKGTKLTVCGDTHGQFFDLLEIFRLNGFPSDTHAYLFNGDFVDRGSWSTEIAFLLYAYKWLRPNKFFLNRGNHETDDMNRAYGFEGECKAKYNERTFKLFSESFSALPLATLIGDKYFVLHGGLFSDDKTSLDDIRKLNRHNQRQPGQQGLMMEMLWTDPQPTPGRGPSKRGVGMQFGPDVTKRFCEKNGLEAIIRSHEVRMEGYEVEHDGRCITVFSAPKYCDTTENKGAYINIGPELKLEFHKFDAVPHPDIKPMVRLCSKLAHVDDDVMNLCINWILGEGVFGCKGEFRRPIDAAFWFSDGFSNMIFASVSAHERWPVIITSAIDDLHRTVGDVTDEEKRAEGKSIIESLAKLKYELQHNRQLTPLPDDGEPDIAEYNKELEQRGNPTWHNVAWLFSECYLYRRMATLFRLSKHWKSYDVFSRQKMSTFKSSRPAVLELAGKYKQLAQEAESSKGTDGKSPEQVEEAEKLLFSEMCEICLWGNATDLSLLTSLTYEDIQKLQGAEARKASQKNIIANDMDAAFDILREARKTKKNQERRVDIVLDNAGFELFVDLILAGYLLSAGLATTVVLHPKTIPWFVSDVIPKDFSDLLNALYDPQSFYTAPDDTGKTYEPLSDREVEEVKFLFGQWSHFHAEGKLVLRPHRFWTTPGSYWRLPTTAPELFEDLKQSELVLFKGDLNYRKLTSDADWDPTTPFTTAIGPLGPKSGMRTLAFRTCKADVVVGLPAGMDEKLRQTENGGGDSGARKWAWSGKWAVVSFCDGKV</sequence>
<evidence type="ECO:0000256" key="2">
    <source>
        <dbReference type="ARBA" id="ARBA00001946"/>
    </source>
</evidence>
<feature type="coiled-coil region" evidence="16">
    <location>
        <begin position="732"/>
        <end position="759"/>
    </location>
</feature>
<dbReference type="FunFam" id="1.25.40.10:FF:000389">
    <property type="entry name" value="Serine/threonine-protein phosphatase"/>
    <property type="match status" value="1"/>
</dbReference>
<dbReference type="InterPro" id="IPR019734">
    <property type="entry name" value="TPR_rpt"/>
</dbReference>
<feature type="domain" description="Serine/threonine specific protein phosphatases" evidence="17">
    <location>
        <begin position="279"/>
        <end position="284"/>
    </location>
</feature>
<dbReference type="Proteomes" id="UP000018001">
    <property type="component" value="Unassembled WGS sequence"/>
</dbReference>
<dbReference type="PANTHER" id="PTHR45668">
    <property type="entry name" value="SERINE/THREONINE-PROTEIN PHOSPHATASE 5-RELATED"/>
    <property type="match status" value="1"/>
</dbReference>
<dbReference type="InParanoid" id="V5FTK2"/>
<dbReference type="AlphaFoldDB" id="V5FTK2"/>
<dbReference type="FunFam" id="3.60.21.10:FF:000039">
    <property type="entry name" value="Serine/threonine-protein phosphatase"/>
    <property type="match status" value="1"/>
</dbReference>
<dbReference type="Pfam" id="PF08321">
    <property type="entry name" value="PPP5"/>
    <property type="match status" value="1"/>
</dbReference>
<dbReference type="InterPro" id="IPR002791">
    <property type="entry name" value="ARMT1-like_metal-bd"/>
</dbReference>
<dbReference type="InterPro" id="IPR036075">
    <property type="entry name" value="ARMT-1-like_metal-bd_sf"/>
</dbReference>
<evidence type="ECO:0000256" key="7">
    <source>
        <dbReference type="ARBA" id="ARBA00022737"/>
    </source>
</evidence>
<comment type="catalytic activity">
    <reaction evidence="13">
        <text>O-phospho-L-threonyl-[protein] + H2O = L-threonyl-[protein] + phosphate</text>
        <dbReference type="Rhea" id="RHEA:47004"/>
        <dbReference type="Rhea" id="RHEA-COMP:11060"/>
        <dbReference type="Rhea" id="RHEA-COMP:11605"/>
        <dbReference type="ChEBI" id="CHEBI:15377"/>
        <dbReference type="ChEBI" id="CHEBI:30013"/>
        <dbReference type="ChEBI" id="CHEBI:43474"/>
        <dbReference type="ChEBI" id="CHEBI:61977"/>
        <dbReference type="EC" id="3.1.3.16"/>
    </reaction>
    <physiologicalReaction direction="left-to-right" evidence="13">
        <dbReference type="Rhea" id="RHEA:47005"/>
    </physiologicalReaction>
</comment>
<dbReference type="Gene3D" id="1.20.930.60">
    <property type="match status" value="1"/>
</dbReference>
<dbReference type="InterPro" id="IPR013235">
    <property type="entry name" value="PPP_dom"/>
</dbReference>
<dbReference type="SUPFAM" id="SSF48452">
    <property type="entry name" value="TPR-like"/>
    <property type="match status" value="1"/>
</dbReference>
<organism evidence="18 19">
    <name type="scientific">Byssochlamys spectabilis (strain No. 5 / NBRC 109023)</name>
    <name type="common">Paecilomyces variotii</name>
    <dbReference type="NCBI Taxonomy" id="1356009"/>
    <lineage>
        <taxon>Eukaryota</taxon>
        <taxon>Fungi</taxon>
        <taxon>Dikarya</taxon>
        <taxon>Ascomycota</taxon>
        <taxon>Pezizomycotina</taxon>
        <taxon>Eurotiomycetes</taxon>
        <taxon>Eurotiomycetidae</taxon>
        <taxon>Eurotiales</taxon>
        <taxon>Thermoascaceae</taxon>
        <taxon>Paecilomyces</taxon>
    </lineage>
</organism>
<accession>V5FTK2</accession>
<dbReference type="CDD" id="cd07417">
    <property type="entry name" value="MPP_PP5_C"/>
    <property type="match status" value="1"/>
</dbReference>
<keyword evidence="7" id="KW-0677">Repeat</keyword>
<evidence type="ECO:0000256" key="8">
    <source>
        <dbReference type="ARBA" id="ARBA00022801"/>
    </source>
</evidence>
<comment type="cofactor">
    <cofactor evidence="1">
        <name>Mn(2+)</name>
        <dbReference type="ChEBI" id="CHEBI:29035"/>
    </cofactor>
</comment>
<comment type="similarity">
    <text evidence="5">Belongs to the PPP phosphatase family. PP-5 (PP-T) subfamily.</text>
</comment>
<keyword evidence="10" id="KW-0464">Manganese</keyword>
<evidence type="ECO:0000256" key="15">
    <source>
        <dbReference type="RuleBase" id="RU004273"/>
    </source>
</evidence>
<dbReference type="Pfam" id="PF01937">
    <property type="entry name" value="ARMT1-like_dom"/>
    <property type="match status" value="1"/>
</dbReference>
<comment type="catalytic activity">
    <reaction evidence="12">
        <text>O-phospho-L-seryl-[protein] + H2O = L-seryl-[protein] + phosphate</text>
        <dbReference type="Rhea" id="RHEA:20629"/>
        <dbReference type="Rhea" id="RHEA-COMP:9863"/>
        <dbReference type="Rhea" id="RHEA-COMP:11604"/>
        <dbReference type="ChEBI" id="CHEBI:15377"/>
        <dbReference type="ChEBI" id="CHEBI:29999"/>
        <dbReference type="ChEBI" id="CHEBI:43474"/>
        <dbReference type="ChEBI" id="CHEBI:83421"/>
        <dbReference type="EC" id="3.1.3.16"/>
    </reaction>
    <physiologicalReaction direction="left-to-right" evidence="12">
        <dbReference type="Rhea" id="RHEA:20630"/>
    </physiologicalReaction>
</comment>
<evidence type="ECO:0000256" key="6">
    <source>
        <dbReference type="ARBA" id="ARBA00022723"/>
    </source>
</evidence>
<comment type="subcellular location">
    <subcellularLocation>
        <location evidence="4">Nucleus</location>
    </subcellularLocation>
</comment>
<proteinExistence type="inferred from homology"/>
<dbReference type="Pfam" id="PF00149">
    <property type="entry name" value="Metallophos"/>
    <property type="match status" value="1"/>
</dbReference>
<keyword evidence="6" id="KW-0479">Metal-binding</keyword>
<evidence type="ECO:0000256" key="9">
    <source>
        <dbReference type="ARBA" id="ARBA00022803"/>
    </source>
</evidence>
<dbReference type="EC" id="3.1.3.16" evidence="15"/>
<evidence type="ECO:0000256" key="16">
    <source>
        <dbReference type="SAM" id="Coils"/>
    </source>
</evidence>
<dbReference type="eggNOG" id="KOG3870">
    <property type="taxonomic scope" value="Eukaryota"/>
</dbReference>
<dbReference type="OrthoDB" id="445564at2759"/>
<comment type="function">
    <text evidence="14">Protein phosphatase that specifically binds to and dephosphorylates the molecular chaperone Hsp90. Dephosphorylation positively regulates the Hsp90 chaperone machinery.</text>
</comment>
<keyword evidence="11" id="KW-0539">Nucleus</keyword>
<evidence type="ECO:0000259" key="17">
    <source>
        <dbReference type="PROSITE" id="PS00125"/>
    </source>
</evidence>
<evidence type="ECO:0000256" key="5">
    <source>
        <dbReference type="ARBA" id="ARBA00008786"/>
    </source>
</evidence>